<dbReference type="EMBL" id="FRCY01000011">
    <property type="protein sequence ID" value="SHN21875.1"/>
    <property type="molecule type" value="Genomic_DNA"/>
</dbReference>
<name>A0A1M7PWB1_9BACT</name>
<dbReference type="STRING" id="388280.SAMN04488057_11156"/>
<dbReference type="NCBIfam" id="TIGR00040">
    <property type="entry name" value="yfcE"/>
    <property type="match status" value="1"/>
</dbReference>
<dbReference type="GO" id="GO:0016787">
    <property type="term" value="F:hydrolase activity"/>
    <property type="evidence" value="ECO:0007669"/>
    <property type="project" value="UniProtKB-UniRule"/>
</dbReference>
<evidence type="ECO:0000313" key="5">
    <source>
        <dbReference type="Proteomes" id="UP000184513"/>
    </source>
</evidence>
<evidence type="ECO:0000259" key="3">
    <source>
        <dbReference type="Pfam" id="PF12850"/>
    </source>
</evidence>
<dbReference type="AlphaFoldDB" id="A0A1M7PWB1"/>
<dbReference type="InterPro" id="IPR000979">
    <property type="entry name" value="Phosphodiesterase_MJ0936/Vps29"/>
</dbReference>
<proteinExistence type="inferred from homology"/>
<dbReference type="OrthoDB" id="9785951at2"/>
<evidence type="ECO:0000256" key="1">
    <source>
        <dbReference type="ARBA" id="ARBA00008950"/>
    </source>
</evidence>
<dbReference type="RefSeq" id="WP_073095869.1">
    <property type="nucleotide sequence ID" value="NZ_FRCY01000011.1"/>
</dbReference>
<keyword evidence="2" id="KW-0479">Metal-binding</keyword>
<sequence>MKRIALISDTHGSLPEPAIATLGRVDEIWHAGDIGDPALLERIPEKPVHRIVYGNIDGAELRQRFEEELFFTVEGVDVLMLHIGGKPPGYAAGVKARIKKLQPNIFVCGHSHICKVVHDKELDCLYLNPGALGNQGFHRVKTLLTFELDGKIKNLNVIEFGKRGQL</sequence>
<evidence type="ECO:0000256" key="2">
    <source>
        <dbReference type="RuleBase" id="RU362039"/>
    </source>
</evidence>
<keyword evidence="5" id="KW-1185">Reference proteome</keyword>
<dbReference type="EC" id="3.1.4.-" evidence="2"/>
<comment type="similarity">
    <text evidence="1 2">Belongs to the metallophosphoesterase superfamily. YfcE family.</text>
</comment>
<accession>A0A1M7PWB1</accession>
<gene>
    <name evidence="4" type="ORF">SAMN04488057_11156</name>
</gene>
<dbReference type="InterPro" id="IPR024654">
    <property type="entry name" value="Calcineurin-like_PHP_lpxH"/>
</dbReference>
<dbReference type="SUPFAM" id="SSF56300">
    <property type="entry name" value="Metallo-dependent phosphatases"/>
    <property type="match status" value="1"/>
</dbReference>
<dbReference type="Gene3D" id="3.60.21.10">
    <property type="match status" value="1"/>
</dbReference>
<organism evidence="4 5">
    <name type="scientific">Cyclobacterium lianum</name>
    <dbReference type="NCBI Taxonomy" id="388280"/>
    <lineage>
        <taxon>Bacteria</taxon>
        <taxon>Pseudomonadati</taxon>
        <taxon>Bacteroidota</taxon>
        <taxon>Cytophagia</taxon>
        <taxon>Cytophagales</taxon>
        <taxon>Cyclobacteriaceae</taxon>
        <taxon>Cyclobacterium</taxon>
    </lineage>
</organism>
<evidence type="ECO:0000313" key="4">
    <source>
        <dbReference type="EMBL" id="SHN21875.1"/>
    </source>
</evidence>
<dbReference type="InterPro" id="IPR029052">
    <property type="entry name" value="Metallo-depent_PP-like"/>
</dbReference>
<dbReference type="Pfam" id="PF12850">
    <property type="entry name" value="Metallophos_2"/>
    <property type="match status" value="1"/>
</dbReference>
<comment type="cofactor">
    <cofactor evidence="2">
        <name>a divalent metal cation</name>
        <dbReference type="ChEBI" id="CHEBI:60240"/>
    </cofactor>
</comment>
<dbReference type="Proteomes" id="UP000184513">
    <property type="component" value="Unassembled WGS sequence"/>
</dbReference>
<protein>
    <recommendedName>
        <fullName evidence="2">Phosphoesterase</fullName>
        <ecNumber evidence="2">3.1.4.-</ecNumber>
    </recommendedName>
</protein>
<reference evidence="4 5" key="1">
    <citation type="submission" date="2016-11" db="EMBL/GenBank/DDBJ databases">
        <authorList>
            <person name="Jaros S."/>
            <person name="Januszkiewicz K."/>
            <person name="Wedrychowicz H."/>
        </authorList>
    </citation>
    <scope>NUCLEOTIDE SEQUENCE [LARGE SCALE GENOMIC DNA]</scope>
    <source>
        <strain evidence="4 5">CGMCC 1.6102</strain>
    </source>
</reference>
<feature type="domain" description="Calcineurin-like phosphoesterase" evidence="3">
    <location>
        <begin position="3"/>
        <end position="149"/>
    </location>
</feature>
<dbReference type="GO" id="GO:0046872">
    <property type="term" value="F:metal ion binding"/>
    <property type="evidence" value="ECO:0007669"/>
    <property type="project" value="UniProtKB-KW"/>
</dbReference>